<dbReference type="Proteomes" id="UP000021210">
    <property type="component" value="Unassembled WGS sequence"/>
</dbReference>
<accession>A0A829QL79</accession>
<proteinExistence type="predicted"/>
<reference evidence="1 2" key="1">
    <citation type="submission" date="2013-12" db="EMBL/GenBank/DDBJ databases">
        <authorList>
            <person name="Zelazny A."/>
            <person name="Olivier K."/>
            <person name="Holland S."/>
            <person name="Lenaerts A."/>
            <person name="Ordway D."/>
            <person name="DeGroote M.A."/>
            <person name="Parker T."/>
            <person name="Sizemore C."/>
            <person name="Tallon L.J."/>
            <person name="Sadzewicz L.K."/>
            <person name="Sengamalay N."/>
            <person name="Fraser C.M."/>
            <person name="Hine E."/>
            <person name="Shefchek K.A."/>
            <person name="Das S.P."/>
            <person name="Tettelin H."/>
        </authorList>
    </citation>
    <scope>NUCLEOTIDE SEQUENCE [LARGE SCALE GENOMIC DNA]</scope>
    <source>
        <strain evidence="1 2">1948</strain>
    </source>
</reference>
<evidence type="ECO:0000313" key="2">
    <source>
        <dbReference type="Proteomes" id="UP000021210"/>
    </source>
</evidence>
<name>A0A829QL79_9MYCO</name>
<gene>
    <name evidence="1" type="ORF">I542_3714</name>
</gene>
<organism evidence="1 2">
    <name type="scientific">Mycobacteroides abscessus 1948</name>
    <dbReference type="NCBI Taxonomy" id="1299323"/>
    <lineage>
        <taxon>Bacteria</taxon>
        <taxon>Bacillati</taxon>
        <taxon>Actinomycetota</taxon>
        <taxon>Actinomycetes</taxon>
        <taxon>Mycobacteriales</taxon>
        <taxon>Mycobacteriaceae</taxon>
        <taxon>Mycobacteroides</taxon>
        <taxon>Mycobacteroides abscessus</taxon>
    </lineage>
</organism>
<comment type="caution">
    <text evidence="1">The sequence shown here is derived from an EMBL/GenBank/DDBJ whole genome shotgun (WGS) entry which is preliminary data.</text>
</comment>
<protein>
    <submittedName>
        <fullName evidence="1">Uncharacterized protein</fullName>
    </submittedName>
</protein>
<dbReference type="AlphaFoldDB" id="A0A829QL79"/>
<sequence>MAPEAWAALMYFASTLGDETLSIQYACGVLAMDVSSGLPAPCAARMAAELGLT</sequence>
<dbReference type="EMBL" id="JAOH01000002">
    <property type="protein sequence ID" value="EUA63557.1"/>
    <property type="molecule type" value="Genomic_DNA"/>
</dbReference>
<evidence type="ECO:0000313" key="1">
    <source>
        <dbReference type="EMBL" id="EUA63557.1"/>
    </source>
</evidence>